<dbReference type="GO" id="GO:0005829">
    <property type="term" value="C:cytosol"/>
    <property type="evidence" value="ECO:0007669"/>
    <property type="project" value="TreeGrafter"/>
</dbReference>
<dbReference type="GO" id="GO:0003700">
    <property type="term" value="F:DNA-binding transcription factor activity"/>
    <property type="evidence" value="ECO:0007669"/>
    <property type="project" value="TreeGrafter"/>
</dbReference>
<dbReference type="InterPro" id="IPR050807">
    <property type="entry name" value="TransReg_Diox_bact_type"/>
</dbReference>
<dbReference type="CDD" id="cd00093">
    <property type="entry name" value="HTH_XRE"/>
    <property type="match status" value="1"/>
</dbReference>
<feature type="domain" description="HTH cro/C1-type" evidence="2">
    <location>
        <begin position="8"/>
        <end position="62"/>
    </location>
</feature>
<evidence type="ECO:0000313" key="3">
    <source>
        <dbReference type="EMBL" id="AWM14412.1"/>
    </source>
</evidence>
<evidence type="ECO:0000259" key="2">
    <source>
        <dbReference type="PROSITE" id="PS50943"/>
    </source>
</evidence>
<dbReference type="OrthoDB" id="3831186at2"/>
<reference evidence="3 4" key="1">
    <citation type="submission" date="2018-05" db="EMBL/GenBank/DDBJ databases">
        <title>Flavobacterium sp. MEBiC07310.</title>
        <authorList>
            <person name="Baek K."/>
        </authorList>
    </citation>
    <scope>NUCLEOTIDE SEQUENCE [LARGE SCALE GENOMIC DNA]</scope>
    <source>
        <strain evidence="3 4">MEBiC07310</strain>
    </source>
</reference>
<evidence type="ECO:0000313" key="4">
    <source>
        <dbReference type="Proteomes" id="UP000245429"/>
    </source>
</evidence>
<dbReference type="SUPFAM" id="SSF47413">
    <property type="entry name" value="lambda repressor-like DNA-binding domains"/>
    <property type="match status" value="1"/>
</dbReference>
<dbReference type="PROSITE" id="PS50943">
    <property type="entry name" value="HTH_CROC1"/>
    <property type="match status" value="1"/>
</dbReference>
<protein>
    <submittedName>
        <fullName evidence="3">XRE family transcriptional regulator</fullName>
    </submittedName>
</protein>
<dbReference type="InterPro" id="IPR001387">
    <property type="entry name" value="Cro/C1-type_HTH"/>
</dbReference>
<accession>A0A2U8QW27</accession>
<dbReference type="Pfam" id="PF01381">
    <property type="entry name" value="HTH_3"/>
    <property type="match status" value="1"/>
</dbReference>
<name>A0A2U8QW27_9FLAO</name>
<sequence length="208" mass="23857">MTYFGTNIKKIRQIKGLSQQAFAELLDLNRGVISSYEEGRAEPKIDSLLRIAKILNLTTDDLLTKPLTINKITNFSEIEHLIPNSEKKPEQVYELDDLKGHVEIDLQKILANVDFVYKVSENLSQHFYPAGTYLFLTKKIQNKNENNALYLVFDKNSLEITDSYKGEKEAYKIIGSVQGDNEVLIFQSIVKRIEKLESELEEIKKGTK</sequence>
<dbReference type="KEGG" id="fse:DI487_11465"/>
<dbReference type="PANTHER" id="PTHR46797:SF1">
    <property type="entry name" value="METHYLPHOSPHONATE SYNTHASE"/>
    <property type="match status" value="1"/>
</dbReference>
<proteinExistence type="predicted"/>
<keyword evidence="1" id="KW-0238">DNA-binding</keyword>
<dbReference type="PANTHER" id="PTHR46797">
    <property type="entry name" value="HTH-TYPE TRANSCRIPTIONAL REGULATOR"/>
    <property type="match status" value="1"/>
</dbReference>
<gene>
    <name evidence="3" type="ORF">DI487_11465</name>
</gene>
<dbReference type="SMART" id="SM00530">
    <property type="entry name" value="HTH_XRE"/>
    <property type="match status" value="1"/>
</dbReference>
<evidence type="ECO:0000256" key="1">
    <source>
        <dbReference type="ARBA" id="ARBA00023125"/>
    </source>
</evidence>
<dbReference type="GO" id="GO:0003677">
    <property type="term" value="F:DNA binding"/>
    <property type="evidence" value="ECO:0007669"/>
    <property type="project" value="UniProtKB-KW"/>
</dbReference>
<dbReference type="EMBL" id="CP029463">
    <property type="protein sequence ID" value="AWM14412.1"/>
    <property type="molecule type" value="Genomic_DNA"/>
</dbReference>
<keyword evidence="4" id="KW-1185">Reference proteome</keyword>
<dbReference type="Proteomes" id="UP000245429">
    <property type="component" value="Chromosome"/>
</dbReference>
<dbReference type="RefSeq" id="WP_109569772.1">
    <property type="nucleotide sequence ID" value="NZ_CP029463.1"/>
</dbReference>
<dbReference type="InterPro" id="IPR010982">
    <property type="entry name" value="Lambda_DNA-bd_dom_sf"/>
</dbReference>
<organism evidence="3 4">
    <name type="scientific">Flavobacterium sediminis</name>
    <dbReference type="NCBI Taxonomy" id="2201181"/>
    <lineage>
        <taxon>Bacteria</taxon>
        <taxon>Pseudomonadati</taxon>
        <taxon>Bacteroidota</taxon>
        <taxon>Flavobacteriia</taxon>
        <taxon>Flavobacteriales</taxon>
        <taxon>Flavobacteriaceae</taxon>
        <taxon>Flavobacterium</taxon>
    </lineage>
</organism>
<dbReference type="AlphaFoldDB" id="A0A2U8QW27"/>
<dbReference type="Gene3D" id="1.10.260.40">
    <property type="entry name" value="lambda repressor-like DNA-binding domains"/>
    <property type="match status" value="1"/>
</dbReference>